<dbReference type="EMBL" id="BMYR01000001">
    <property type="protein sequence ID" value="GGW51481.1"/>
    <property type="molecule type" value="Genomic_DNA"/>
</dbReference>
<evidence type="ECO:0000313" key="1">
    <source>
        <dbReference type="EMBL" id="GGW51481.1"/>
    </source>
</evidence>
<dbReference type="Gene3D" id="1.10.10.1130">
    <property type="entry name" value="Uncharacterised protein PF10982, DUF2789"/>
    <property type="match status" value="1"/>
</dbReference>
<evidence type="ECO:0008006" key="3">
    <source>
        <dbReference type="Google" id="ProtNLM"/>
    </source>
</evidence>
<proteinExistence type="predicted"/>
<name>A0ABQ2WDT3_9ALTE</name>
<dbReference type="InterPro" id="IPR038086">
    <property type="entry name" value="DUF2789_sf"/>
</dbReference>
<organism evidence="1 2">
    <name type="scientific">Alishewanella tabrizica</name>
    <dbReference type="NCBI Taxonomy" id="671278"/>
    <lineage>
        <taxon>Bacteria</taxon>
        <taxon>Pseudomonadati</taxon>
        <taxon>Pseudomonadota</taxon>
        <taxon>Gammaproteobacteria</taxon>
        <taxon>Alteromonadales</taxon>
        <taxon>Alteromonadaceae</taxon>
        <taxon>Alishewanella</taxon>
    </lineage>
</organism>
<reference evidence="2" key="1">
    <citation type="journal article" date="2019" name="Int. J. Syst. Evol. Microbiol.">
        <title>The Global Catalogue of Microorganisms (GCM) 10K type strain sequencing project: providing services to taxonomists for standard genome sequencing and annotation.</title>
        <authorList>
            <consortium name="The Broad Institute Genomics Platform"/>
            <consortium name="The Broad Institute Genome Sequencing Center for Infectious Disease"/>
            <person name="Wu L."/>
            <person name="Ma J."/>
        </authorList>
    </citation>
    <scope>NUCLEOTIDE SEQUENCE [LARGE SCALE GENOMIC DNA]</scope>
    <source>
        <strain evidence="2">KCTC 23723</strain>
    </source>
</reference>
<gene>
    <name evidence="1" type="ORF">GCM10008111_04320</name>
</gene>
<evidence type="ECO:0000313" key="2">
    <source>
        <dbReference type="Proteomes" id="UP000634667"/>
    </source>
</evidence>
<dbReference type="InterPro" id="IPR021250">
    <property type="entry name" value="DUF2789"/>
</dbReference>
<accession>A0ABQ2WDT3</accession>
<protein>
    <recommendedName>
        <fullName evidence="3">DUF2789 domain-containing protein</fullName>
    </recommendedName>
</protein>
<keyword evidence="2" id="KW-1185">Reference proteome</keyword>
<sequence length="78" mass="8950">MDINQYTLRDLFAQLGLANSKADIRRFVAQHPLAASVSLTKAPFWNHAQAMFMQEAWREDADWCGAIDELNNLLHQPH</sequence>
<comment type="caution">
    <text evidence="1">The sequence shown here is derived from an EMBL/GenBank/DDBJ whole genome shotgun (WGS) entry which is preliminary data.</text>
</comment>
<dbReference type="Proteomes" id="UP000634667">
    <property type="component" value="Unassembled WGS sequence"/>
</dbReference>
<dbReference type="Pfam" id="PF10982">
    <property type="entry name" value="DUF2789"/>
    <property type="match status" value="1"/>
</dbReference>